<dbReference type="CDD" id="cd00609">
    <property type="entry name" value="AAT_like"/>
    <property type="match status" value="1"/>
</dbReference>
<dbReference type="Gene3D" id="3.40.640.10">
    <property type="entry name" value="Type I PLP-dependent aspartate aminotransferase-like (Major domain)"/>
    <property type="match status" value="1"/>
</dbReference>
<keyword evidence="5 8" id="KW-0808">Transferase</keyword>
<reference evidence="8" key="1">
    <citation type="submission" date="2020-02" db="EMBL/GenBank/DDBJ databases">
        <authorList>
            <person name="Meier V. D."/>
        </authorList>
    </citation>
    <scope>NUCLEOTIDE SEQUENCE</scope>
    <source>
        <strain evidence="8">AVDCRST_MAG13</strain>
    </source>
</reference>
<dbReference type="GO" id="GO:0030170">
    <property type="term" value="F:pyridoxal phosphate binding"/>
    <property type="evidence" value="ECO:0007669"/>
    <property type="project" value="InterPro"/>
</dbReference>
<dbReference type="PANTHER" id="PTHR42790">
    <property type="entry name" value="AMINOTRANSFERASE"/>
    <property type="match status" value="1"/>
</dbReference>
<protein>
    <submittedName>
        <fullName evidence="8">Aspartate aminotransferase (AspB-4)</fullName>
        <ecNumber evidence="8">2.6.1.1</ecNumber>
    </submittedName>
</protein>
<gene>
    <name evidence="8" type="ORF">AVDCRST_MAG13-1963</name>
</gene>
<feature type="domain" description="Aminotransferase class I/classII large" evidence="7">
    <location>
        <begin position="70"/>
        <end position="392"/>
    </location>
</feature>
<dbReference type="EMBL" id="CADCVO010000310">
    <property type="protein sequence ID" value="CAA9495411.1"/>
    <property type="molecule type" value="Genomic_DNA"/>
</dbReference>
<comment type="subunit">
    <text evidence="3">Homodimer.</text>
</comment>
<sequence length="397" mass="42094">MLNARTAAPPPSLAARVQGVEGSAVREILAVTQQPHVLSLAGGLPAPELFDVPGLAAAYERVLAGPGARRTLQYTVTEGEPELREALAALTRRRGHEAAAGQIFVTTGSQQALDLVATAVLDPGDVVLVERPSYLAALQVFALAGARVVSLPLDDDGLDPEGVRAELRRHRAKLVYTVPNFQNPAGVTLAAERRRALARVAAEEGAWVLEDDPYGELRYRGEALPPVAAGEPERVVYASSLSKILAPGLRLGWLVVPPGLRDAITVVKQARDLHTATVDQRAAAVYLVSGALPPHLERIRAAYGARLDAMLAGLPGALPPGSRWTRPEGGMFVWLTLPEDRDLGALLPRAVQEGVAYVPGAPFFADAPLAHTARVSFATLEPPQIAEALRRLARALG</sequence>
<evidence type="ECO:0000256" key="4">
    <source>
        <dbReference type="ARBA" id="ARBA00022576"/>
    </source>
</evidence>
<evidence type="ECO:0000256" key="2">
    <source>
        <dbReference type="ARBA" id="ARBA00007441"/>
    </source>
</evidence>
<dbReference type="InterPro" id="IPR015424">
    <property type="entry name" value="PyrdxlP-dep_Trfase"/>
</dbReference>
<dbReference type="FunFam" id="3.40.640.10:FF:000053">
    <property type="entry name" value="Aminotransferase, class I"/>
    <property type="match status" value="1"/>
</dbReference>
<evidence type="ECO:0000259" key="7">
    <source>
        <dbReference type="Pfam" id="PF00155"/>
    </source>
</evidence>
<comment type="similarity">
    <text evidence="2">Belongs to the class-I pyridoxal-phosphate-dependent aminotransferase family.</text>
</comment>
<keyword evidence="6" id="KW-0663">Pyridoxal phosphate</keyword>
<dbReference type="GO" id="GO:1901605">
    <property type="term" value="P:alpha-amino acid metabolic process"/>
    <property type="evidence" value="ECO:0007669"/>
    <property type="project" value="TreeGrafter"/>
</dbReference>
<dbReference type="Pfam" id="PF00155">
    <property type="entry name" value="Aminotran_1_2"/>
    <property type="match status" value="1"/>
</dbReference>
<evidence type="ECO:0000256" key="5">
    <source>
        <dbReference type="ARBA" id="ARBA00022679"/>
    </source>
</evidence>
<evidence type="ECO:0000256" key="6">
    <source>
        <dbReference type="ARBA" id="ARBA00022898"/>
    </source>
</evidence>
<comment type="cofactor">
    <cofactor evidence="1">
        <name>pyridoxal 5'-phosphate</name>
        <dbReference type="ChEBI" id="CHEBI:597326"/>
    </cofactor>
</comment>
<evidence type="ECO:0000313" key="8">
    <source>
        <dbReference type="EMBL" id="CAA9495411.1"/>
    </source>
</evidence>
<dbReference type="SUPFAM" id="SSF53383">
    <property type="entry name" value="PLP-dependent transferases"/>
    <property type="match status" value="1"/>
</dbReference>
<dbReference type="PANTHER" id="PTHR42790:SF19">
    <property type="entry name" value="KYNURENINE_ALPHA-AMINOADIPATE AMINOTRANSFERASE, MITOCHONDRIAL"/>
    <property type="match status" value="1"/>
</dbReference>
<name>A0A6J4SC48_9ACTN</name>
<dbReference type="AlphaFoldDB" id="A0A6J4SC48"/>
<evidence type="ECO:0000256" key="3">
    <source>
        <dbReference type="ARBA" id="ARBA00011738"/>
    </source>
</evidence>
<keyword evidence="4 8" id="KW-0032">Aminotransferase</keyword>
<evidence type="ECO:0000256" key="1">
    <source>
        <dbReference type="ARBA" id="ARBA00001933"/>
    </source>
</evidence>
<dbReference type="InterPro" id="IPR015421">
    <property type="entry name" value="PyrdxlP-dep_Trfase_major"/>
</dbReference>
<dbReference type="EC" id="2.6.1.1" evidence="8"/>
<proteinExistence type="inferred from homology"/>
<organism evidence="8">
    <name type="scientific">uncultured Solirubrobacteraceae bacterium</name>
    <dbReference type="NCBI Taxonomy" id="1162706"/>
    <lineage>
        <taxon>Bacteria</taxon>
        <taxon>Bacillati</taxon>
        <taxon>Actinomycetota</taxon>
        <taxon>Thermoleophilia</taxon>
        <taxon>Solirubrobacterales</taxon>
        <taxon>Solirubrobacteraceae</taxon>
        <taxon>environmental samples</taxon>
    </lineage>
</organism>
<dbReference type="InterPro" id="IPR004839">
    <property type="entry name" value="Aminotransferase_I/II_large"/>
</dbReference>
<dbReference type="InterPro" id="IPR050859">
    <property type="entry name" value="Class-I_PLP-dep_aminotransf"/>
</dbReference>
<accession>A0A6J4SC48</accession>
<dbReference type="GO" id="GO:0004069">
    <property type="term" value="F:L-aspartate:2-oxoglutarate aminotransferase activity"/>
    <property type="evidence" value="ECO:0007669"/>
    <property type="project" value="UniProtKB-EC"/>
</dbReference>
<dbReference type="InterPro" id="IPR015422">
    <property type="entry name" value="PyrdxlP-dep_Trfase_small"/>
</dbReference>
<dbReference type="Gene3D" id="3.90.1150.10">
    <property type="entry name" value="Aspartate Aminotransferase, domain 1"/>
    <property type="match status" value="1"/>
</dbReference>